<dbReference type="InterPro" id="IPR036928">
    <property type="entry name" value="AS_sf"/>
</dbReference>
<evidence type="ECO:0000313" key="2">
    <source>
        <dbReference type="EMBL" id="OJZ71968.1"/>
    </source>
</evidence>
<dbReference type="InterPro" id="IPR000120">
    <property type="entry name" value="Amidase"/>
</dbReference>
<dbReference type="GO" id="GO:0003824">
    <property type="term" value="F:catalytic activity"/>
    <property type="evidence" value="ECO:0007669"/>
    <property type="project" value="InterPro"/>
</dbReference>
<dbReference type="InterPro" id="IPR020556">
    <property type="entry name" value="Amidase_CS"/>
</dbReference>
<dbReference type="InterPro" id="IPR023631">
    <property type="entry name" value="Amidase_dom"/>
</dbReference>
<keyword evidence="3" id="KW-1185">Reference proteome</keyword>
<accession>A0A1Q4HS29</accession>
<dbReference type="RefSeq" id="WP_073876963.1">
    <property type="nucleotide sequence ID" value="NZ_MPNT01000016.1"/>
</dbReference>
<dbReference type="PANTHER" id="PTHR11895:SF176">
    <property type="entry name" value="AMIDASE AMID-RELATED"/>
    <property type="match status" value="1"/>
</dbReference>
<dbReference type="SUPFAM" id="SSF75304">
    <property type="entry name" value="Amidase signature (AS) enzymes"/>
    <property type="match status" value="1"/>
</dbReference>
<proteinExistence type="predicted"/>
<gene>
    <name evidence="2" type="ORF">BRW65_17885</name>
</gene>
<dbReference type="Pfam" id="PF01425">
    <property type="entry name" value="Amidase"/>
    <property type="match status" value="1"/>
</dbReference>
<organism evidence="2 3">
    <name type="scientific">Mycobacterium paraffinicum</name>
    <dbReference type="NCBI Taxonomy" id="53378"/>
    <lineage>
        <taxon>Bacteria</taxon>
        <taxon>Bacillati</taxon>
        <taxon>Actinomycetota</taxon>
        <taxon>Actinomycetes</taxon>
        <taxon>Mycobacteriales</taxon>
        <taxon>Mycobacteriaceae</taxon>
        <taxon>Mycobacterium</taxon>
    </lineage>
</organism>
<dbReference type="AlphaFoldDB" id="A0A1Q4HS29"/>
<evidence type="ECO:0000313" key="3">
    <source>
        <dbReference type="Proteomes" id="UP000186438"/>
    </source>
</evidence>
<feature type="domain" description="Amidase" evidence="1">
    <location>
        <begin position="24"/>
        <end position="444"/>
    </location>
</feature>
<dbReference type="EMBL" id="MPNT01000016">
    <property type="protein sequence ID" value="OJZ71968.1"/>
    <property type="molecule type" value="Genomic_DNA"/>
</dbReference>
<dbReference type="Gene3D" id="3.90.1300.10">
    <property type="entry name" value="Amidase signature (AS) domain"/>
    <property type="match status" value="1"/>
</dbReference>
<dbReference type="Proteomes" id="UP000186438">
    <property type="component" value="Unassembled WGS sequence"/>
</dbReference>
<evidence type="ECO:0000259" key="1">
    <source>
        <dbReference type="Pfam" id="PF01425"/>
    </source>
</evidence>
<comment type="caution">
    <text evidence="2">The sequence shown here is derived from an EMBL/GenBank/DDBJ whole genome shotgun (WGS) entry which is preliminary data.</text>
</comment>
<dbReference type="STRING" id="53378.BRW65_17885"/>
<reference evidence="2 3" key="1">
    <citation type="submission" date="2016-11" db="EMBL/GenBank/DDBJ databases">
        <title>Genome sequences of unsequenced Mycobacteria.</title>
        <authorList>
            <person name="Greninger A.L."/>
            <person name="Fang F."/>
            <person name="Jerome K.R."/>
        </authorList>
    </citation>
    <scope>NUCLEOTIDE SEQUENCE [LARGE SCALE GENOMIC DNA]</scope>
    <source>
        <strain evidence="2 3">M11</strain>
    </source>
</reference>
<dbReference type="OrthoDB" id="182039at2"/>
<sequence length="481" mass="51065">MQPFELTLAAAAQQISAKALSPVELTGSVLARIDTVNPRINAFSNVTVELAVEAAALAEREIAAGRYRGPMHGIPIGVKEIYDMAGVPSTSSSRVRADYIPEHDSAVVAKLREAGAVVVGRTHSHEFAYGVVTPQTRNPWRTDRMAGGSSGGSAAAVAAGACFLGLGSDTAGSIRIPAALCGVVGLKPTYGRVSRTGVTPLSWSLDHAGPLTRTVEDAALAMNVMAGYDPSDKGSVDVPIPDFSAGLGRDVSGTTAGIPVNLFTERVDAEVRTAVDAACARLADLGVRLREVRLPFADEMMDTEFAILQPEAASYHRQMLREHGDLYTDDVRRALQAGESIPATEYRAAQRKRALIRRQWRKLFAEIDVLLAPTVPTAAMDAGKPRVTWPDGLTEGPVEAYIRFCAPANLTGLPALSVPCGFTGAGLPVGLQIVGRPFDEATVLRVGHAYQSAVDLRSWPPRVDAEQLSSNEQPSHSSVRV</sequence>
<protein>
    <submittedName>
        <fullName evidence="2">Amidase</fullName>
    </submittedName>
</protein>
<dbReference type="PROSITE" id="PS00571">
    <property type="entry name" value="AMIDASES"/>
    <property type="match status" value="1"/>
</dbReference>
<dbReference type="PANTHER" id="PTHR11895">
    <property type="entry name" value="TRANSAMIDASE"/>
    <property type="match status" value="1"/>
</dbReference>
<name>A0A1Q4HS29_9MYCO</name>